<accession>A0ACB9M9X0</accession>
<evidence type="ECO:0000313" key="2">
    <source>
        <dbReference type="Proteomes" id="UP001057402"/>
    </source>
</evidence>
<organism evidence="1 2">
    <name type="scientific">Melastoma candidum</name>
    <dbReference type="NCBI Taxonomy" id="119954"/>
    <lineage>
        <taxon>Eukaryota</taxon>
        <taxon>Viridiplantae</taxon>
        <taxon>Streptophyta</taxon>
        <taxon>Embryophyta</taxon>
        <taxon>Tracheophyta</taxon>
        <taxon>Spermatophyta</taxon>
        <taxon>Magnoliopsida</taxon>
        <taxon>eudicotyledons</taxon>
        <taxon>Gunneridae</taxon>
        <taxon>Pentapetalae</taxon>
        <taxon>rosids</taxon>
        <taxon>malvids</taxon>
        <taxon>Myrtales</taxon>
        <taxon>Melastomataceae</taxon>
        <taxon>Melastomatoideae</taxon>
        <taxon>Melastomateae</taxon>
        <taxon>Melastoma</taxon>
    </lineage>
</organism>
<evidence type="ECO:0000313" key="1">
    <source>
        <dbReference type="EMBL" id="KAI4321012.1"/>
    </source>
</evidence>
<name>A0ACB9M9X0_9MYRT</name>
<reference evidence="2" key="1">
    <citation type="journal article" date="2023" name="Front. Plant Sci.">
        <title>Chromosomal-level genome assembly of Melastoma candidum provides insights into trichome evolution.</title>
        <authorList>
            <person name="Zhong Y."/>
            <person name="Wu W."/>
            <person name="Sun C."/>
            <person name="Zou P."/>
            <person name="Liu Y."/>
            <person name="Dai S."/>
            <person name="Zhou R."/>
        </authorList>
    </citation>
    <scope>NUCLEOTIDE SEQUENCE [LARGE SCALE GENOMIC DNA]</scope>
</reference>
<comment type="caution">
    <text evidence="1">The sequence shown here is derived from an EMBL/GenBank/DDBJ whole genome shotgun (WGS) entry which is preliminary data.</text>
</comment>
<dbReference type="Proteomes" id="UP001057402">
    <property type="component" value="Chromosome 10"/>
</dbReference>
<gene>
    <name evidence="1" type="ORF">MLD38_034436</name>
</gene>
<proteinExistence type="predicted"/>
<keyword evidence="2" id="KW-1185">Reference proteome</keyword>
<protein>
    <submittedName>
        <fullName evidence="1">Uncharacterized protein</fullName>
    </submittedName>
</protein>
<dbReference type="EMBL" id="CM042889">
    <property type="protein sequence ID" value="KAI4321012.1"/>
    <property type="molecule type" value="Genomic_DNA"/>
</dbReference>
<sequence>MFKYNGESSFDVLMFNGSSLCEKEASYFQRKRERGVVWQARVTDPNTGKDDGVVAIPLSTPAAIGSAAVSHKARPRKEKLFCRRYSKIKTPKKKSVAANSWNFGDELMQESISKSPASYPIYKSNSRPVTVEEISSPYCRATDAVTSNGFLVVMRPTHVYKRFYLYLENQNQDMVLRLEDKMWNTKYPVTGCGTGGLSNGWKAFSMDNHLEESDVCVFDLAKSINETVVLDVTILRVVNDVVPLTAPQ</sequence>